<dbReference type="Proteomes" id="UP000579153">
    <property type="component" value="Unassembled WGS sequence"/>
</dbReference>
<dbReference type="EMBL" id="JACHMB010000001">
    <property type="protein sequence ID" value="MBB5776333.1"/>
    <property type="molecule type" value="Genomic_DNA"/>
</dbReference>
<evidence type="ECO:0000313" key="2">
    <source>
        <dbReference type="Proteomes" id="UP000579153"/>
    </source>
</evidence>
<protein>
    <submittedName>
        <fullName evidence="1">Uncharacterized protein</fullName>
    </submittedName>
</protein>
<dbReference type="AlphaFoldDB" id="A0A7W9G345"/>
<name>A0A7W9G345_9ACTN</name>
<comment type="caution">
    <text evidence="1">The sequence shown here is derived from an EMBL/GenBank/DDBJ whole genome shotgun (WGS) entry which is preliminary data.</text>
</comment>
<sequence length="76" mass="8621">MFHHQRDLRPRRHRLPRTAAEAAGELYDLLRVAGVTGPYVPWAGCARALLNGMFATWSRRSEPSLRLVRQLLGTPV</sequence>
<accession>A0A7W9G345</accession>
<reference evidence="1 2" key="1">
    <citation type="submission" date="2020-08" db="EMBL/GenBank/DDBJ databases">
        <title>Sequencing the genomes of 1000 actinobacteria strains.</title>
        <authorList>
            <person name="Klenk H.-P."/>
        </authorList>
    </citation>
    <scope>NUCLEOTIDE SEQUENCE [LARGE SCALE GENOMIC DNA]</scope>
    <source>
        <strain evidence="1 2">DSM 45507</strain>
    </source>
</reference>
<keyword evidence="2" id="KW-1185">Reference proteome</keyword>
<evidence type="ECO:0000313" key="1">
    <source>
        <dbReference type="EMBL" id="MBB5776333.1"/>
    </source>
</evidence>
<proteinExistence type="predicted"/>
<gene>
    <name evidence="1" type="ORF">HD596_003089</name>
</gene>
<organism evidence="1 2">
    <name type="scientific">Nonomuraea jabiensis</name>
    <dbReference type="NCBI Taxonomy" id="882448"/>
    <lineage>
        <taxon>Bacteria</taxon>
        <taxon>Bacillati</taxon>
        <taxon>Actinomycetota</taxon>
        <taxon>Actinomycetes</taxon>
        <taxon>Streptosporangiales</taxon>
        <taxon>Streptosporangiaceae</taxon>
        <taxon>Nonomuraea</taxon>
    </lineage>
</organism>
<dbReference type="RefSeq" id="WP_185069875.1">
    <property type="nucleotide sequence ID" value="NZ_JACHMB010000001.1"/>
</dbReference>